<keyword evidence="4" id="KW-1185">Reference proteome</keyword>
<protein>
    <submittedName>
        <fullName evidence="3">RrF2 family transcriptional regulator</fullName>
    </submittedName>
</protein>
<dbReference type="Pfam" id="PF02082">
    <property type="entry name" value="Rrf2"/>
    <property type="match status" value="1"/>
</dbReference>
<dbReference type="InterPro" id="IPR000944">
    <property type="entry name" value="Tscrpt_reg_Rrf2"/>
</dbReference>
<dbReference type="PROSITE" id="PS51077">
    <property type="entry name" value="HTH_ICLR"/>
    <property type="match status" value="1"/>
</dbReference>
<evidence type="ECO:0000259" key="2">
    <source>
        <dbReference type="PROSITE" id="PS51077"/>
    </source>
</evidence>
<comment type="caution">
    <text evidence="3">The sequence shown here is derived from an EMBL/GenBank/DDBJ whole genome shotgun (WGS) entry which is preliminary data.</text>
</comment>
<dbReference type="Proteomes" id="UP001597101">
    <property type="component" value="Unassembled WGS sequence"/>
</dbReference>
<sequence>MRLNQASDFALRIMMLLAEDEKPLTVDEIAKRLNLVKSHVMKIVAKLVKAGFLNSQRGRSGGVSLGMAPQHIVIGEVVQAIEADFAIVECMQQGSCDCVFARSCRLKGVISDATAAFLDVLNARTLQSILAK</sequence>
<dbReference type="PANTHER" id="PTHR33221">
    <property type="entry name" value="WINGED HELIX-TURN-HELIX TRANSCRIPTIONAL REGULATOR, RRF2 FAMILY"/>
    <property type="match status" value="1"/>
</dbReference>
<dbReference type="EMBL" id="JBHTJV010000002">
    <property type="protein sequence ID" value="MFD0915421.1"/>
    <property type="molecule type" value="Genomic_DNA"/>
</dbReference>
<proteinExistence type="predicted"/>
<organism evidence="3 4">
    <name type="scientific">Pseudahrensia aquimaris</name>
    <dbReference type="NCBI Taxonomy" id="744461"/>
    <lineage>
        <taxon>Bacteria</taxon>
        <taxon>Pseudomonadati</taxon>
        <taxon>Pseudomonadota</taxon>
        <taxon>Alphaproteobacteria</taxon>
        <taxon>Hyphomicrobiales</taxon>
        <taxon>Ahrensiaceae</taxon>
        <taxon>Pseudahrensia</taxon>
    </lineage>
</organism>
<dbReference type="RefSeq" id="WP_377211264.1">
    <property type="nucleotide sequence ID" value="NZ_JBHTJV010000002.1"/>
</dbReference>
<dbReference type="NCBIfam" id="TIGR00738">
    <property type="entry name" value="rrf2_super"/>
    <property type="match status" value="1"/>
</dbReference>
<evidence type="ECO:0000313" key="3">
    <source>
        <dbReference type="EMBL" id="MFD0915421.1"/>
    </source>
</evidence>
<dbReference type="Gene3D" id="1.10.10.10">
    <property type="entry name" value="Winged helix-like DNA-binding domain superfamily/Winged helix DNA-binding domain"/>
    <property type="match status" value="1"/>
</dbReference>
<feature type="domain" description="HTH iclR-type" evidence="2">
    <location>
        <begin position="4"/>
        <end position="67"/>
    </location>
</feature>
<keyword evidence="1" id="KW-0238">DNA-binding</keyword>
<dbReference type="SUPFAM" id="SSF46785">
    <property type="entry name" value="Winged helix' DNA-binding domain"/>
    <property type="match status" value="1"/>
</dbReference>
<dbReference type="PROSITE" id="PS51197">
    <property type="entry name" value="HTH_RRF2_2"/>
    <property type="match status" value="1"/>
</dbReference>
<reference evidence="4" key="1">
    <citation type="journal article" date="2019" name="Int. J. Syst. Evol. Microbiol.">
        <title>The Global Catalogue of Microorganisms (GCM) 10K type strain sequencing project: providing services to taxonomists for standard genome sequencing and annotation.</title>
        <authorList>
            <consortium name="The Broad Institute Genomics Platform"/>
            <consortium name="The Broad Institute Genome Sequencing Center for Infectious Disease"/>
            <person name="Wu L."/>
            <person name="Ma J."/>
        </authorList>
    </citation>
    <scope>NUCLEOTIDE SEQUENCE [LARGE SCALE GENOMIC DNA]</scope>
    <source>
        <strain evidence="4">CCUG 60023</strain>
    </source>
</reference>
<dbReference type="PANTHER" id="PTHR33221:SF4">
    <property type="entry name" value="HTH-TYPE TRANSCRIPTIONAL REPRESSOR NSRR"/>
    <property type="match status" value="1"/>
</dbReference>
<name>A0ABW3FAF4_9HYPH</name>
<evidence type="ECO:0000313" key="4">
    <source>
        <dbReference type="Proteomes" id="UP001597101"/>
    </source>
</evidence>
<evidence type="ECO:0000256" key="1">
    <source>
        <dbReference type="ARBA" id="ARBA00023125"/>
    </source>
</evidence>
<dbReference type="InterPro" id="IPR036390">
    <property type="entry name" value="WH_DNA-bd_sf"/>
</dbReference>
<dbReference type="InterPro" id="IPR036388">
    <property type="entry name" value="WH-like_DNA-bd_sf"/>
</dbReference>
<gene>
    <name evidence="3" type="ORF">ACFQ14_03275</name>
</gene>
<dbReference type="CDD" id="cd00090">
    <property type="entry name" value="HTH_ARSR"/>
    <property type="match status" value="1"/>
</dbReference>
<accession>A0ABW3FAF4</accession>
<dbReference type="InterPro" id="IPR005471">
    <property type="entry name" value="Tscrpt_reg_IclR_N"/>
</dbReference>
<dbReference type="InterPro" id="IPR011991">
    <property type="entry name" value="ArsR-like_HTH"/>
</dbReference>